<protein>
    <submittedName>
        <fullName evidence="1">Uncharacterized protein</fullName>
    </submittedName>
</protein>
<dbReference type="EMBL" id="UINC01173102">
    <property type="protein sequence ID" value="SVD78520.1"/>
    <property type="molecule type" value="Genomic_DNA"/>
</dbReference>
<proteinExistence type="predicted"/>
<organism evidence="1">
    <name type="scientific">marine metagenome</name>
    <dbReference type="NCBI Taxonomy" id="408172"/>
    <lineage>
        <taxon>unclassified sequences</taxon>
        <taxon>metagenomes</taxon>
        <taxon>ecological metagenomes</taxon>
    </lineage>
</organism>
<name>A0A382Y5X4_9ZZZZ</name>
<reference evidence="1" key="1">
    <citation type="submission" date="2018-05" db="EMBL/GenBank/DDBJ databases">
        <authorList>
            <person name="Lanie J.A."/>
            <person name="Ng W.-L."/>
            <person name="Kazmierczak K.M."/>
            <person name="Andrzejewski T.M."/>
            <person name="Davidsen T.M."/>
            <person name="Wayne K.J."/>
            <person name="Tettelin H."/>
            <person name="Glass J.I."/>
            <person name="Rusch D."/>
            <person name="Podicherti R."/>
            <person name="Tsui H.-C.T."/>
            <person name="Winkler M.E."/>
        </authorList>
    </citation>
    <scope>NUCLEOTIDE SEQUENCE</scope>
</reference>
<gene>
    <name evidence="1" type="ORF">METZ01_LOCUS431374</name>
</gene>
<dbReference type="AlphaFoldDB" id="A0A382Y5X4"/>
<feature type="non-terminal residue" evidence="1">
    <location>
        <position position="57"/>
    </location>
</feature>
<evidence type="ECO:0000313" key="1">
    <source>
        <dbReference type="EMBL" id="SVD78520.1"/>
    </source>
</evidence>
<accession>A0A382Y5X4</accession>
<sequence>MAYIGPKVTSILETDINWNNVKNVPASVSKVFQSDGSTTEFDLGYEPANVESVRVSV</sequence>